<dbReference type="RefSeq" id="WP_133245021.1">
    <property type="nucleotide sequence ID" value="NZ_CAUHRZ010000111.1"/>
</dbReference>
<protein>
    <recommendedName>
        <fullName evidence="5">Lipoprotein</fullName>
    </recommendedName>
</protein>
<evidence type="ECO:0000313" key="3">
    <source>
        <dbReference type="Proteomes" id="UP000245959"/>
    </source>
</evidence>
<sequence length="256" mass="29214">MKRIWCGIGGAVLLSVLAGCHWGEKQDTGRPEGFLPPEVVTKDWSAYKKRTEKLVVEKRYAEALEHYQWFIDHIPGDMDMAGERRIWGLGGWARLGKLYPPARTALAELRDRKEAGLRSQKPVSSAETVTVLPDLQDIGSINRYLGEEERTLALFRRLDAEQPVLAQLYWPHVEGWMIDHDQMELAEKYIPDINERWEALKGHIGKNPGYHARMIEEDAVRLAKVARSAGQKGLADRIRRELKEQLQNTVPTVPSE</sequence>
<evidence type="ECO:0000313" key="1">
    <source>
        <dbReference type="EMBL" id="NMD85154.1"/>
    </source>
</evidence>
<dbReference type="EMBL" id="QEKH01000002">
    <property type="protein sequence ID" value="PVY45609.1"/>
    <property type="molecule type" value="Genomic_DNA"/>
</dbReference>
<dbReference type="PROSITE" id="PS51257">
    <property type="entry name" value="PROKAR_LIPOPROTEIN"/>
    <property type="match status" value="1"/>
</dbReference>
<reference evidence="2 3" key="1">
    <citation type="submission" date="2018-04" db="EMBL/GenBank/DDBJ databases">
        <title>Genomic Encyclopedia of Type Strains, Phase IV (KMG-IV): sequencing the most valuable type-strain genomes for metagenomic binning, comparative biology and taxonomic classification.</title>
        <authorList>
            <person name="Goeker M."/>
        </authorList>
    </citation>
    <scope>NUCLEOTIDE SEQUENCE [LARGE SCALE GENOMIC DNA]</scope>
    <source>
        <strain evidence="2 3">DSM 14823</strain>
    </source>
</reference>
<dbReference type="GeneID" id="78293967"/>
<evidence type="ECO:0000313" key="2">
    <source>
        <dbReference type="EMBL" id="PVY45609.1"/>
    </source>
</evidence>
<evidence type="ECO:0008006" key="5">
    <source>
        <dbReference type="Google" id="ProtNLM"/>
    </source>
</evidence>
<dbReference type="EMBL" id="JABAEW010000001">
    <property type="protein sequence ID" value="NMD85154.1"/>
    <property type="molecule type" value="Genomic_DNA"/>
</dbReference>
<proteinExistence type="predicted"/>
<gene>
    <name evidence="2" type="ORF">C8D82_102181</name>
    <name evidence="1" type="ORF">HF882_01000</name>
</gene>
<keyword evidence="3" id="KW-1185">Reference proteome</keyword>
<comment type="caution">
    <text evidence="2">The sequence shown here is derived from an EMBL/GenBank/DDBJ whole genome shotgun (WGS) entry which is preliminary data.</text>
</comment>
<dbReference type="Proteomes" id="UP000245959">
    <property type="component" value="Unassembled WGS sequence"/>
</dbReference>
<name>A0A2U1BAB8_9BACT</name>
<accession>A0A2U1BAB8</accession>
<reference evidence="1 4" key="2">
    <citation type="submission" date="2020-04" db="EMBL/GenBank/DDBJ databases">
        <authorList>
            <person name="Hitch T.C.A."/>
            <person name="Wylensek D."/>
            <person name="Clavel T."/>
        </authorList>
    </citation>
    <scope>NUCLEOTIDE SEQUENCE [LARGE SCALE GENOMIC DNA]</scope>
    <source>
        <strain evidence="1 4">COR2-253-APC-1A</strain>
    </source>
</reference>
<organism evidence="2 3">
    <name type="scientific">Victivallis vadensis</name>
    <dbReference type="NCBI Taxonomy" id="172901"/>
    <lineage>
        <taxon>Bacteria</taxon>
        <taxon>Pseudomonadati</taxon>
        <taxon>Lentisphaerota</taxon>
        <taxon>Lentisphaeria</taxon>
        <taxon>Victivallales</taxon>
        <taxon>Victivallaceae</taxon>
        <taxon>Victivallis</taxon>
    </lineage>
</organism>
<dbReference type="AlphaFoldDB" id="A0A2U1BAB8"/>
<dbReference type="Proteomes" id="UP000576225">
    <property type="component" value="Unassembled WGS sequence"/>
</dbReference>
<evidence type="ECO:0000313" key="4">
    <source>
        <dbReference type="Proteomes" id="UP000576225"/>
    </source>
</evidence>